<name>A0A8M3ATD0_DANRE</name>
<evidence type="ECO:0000256" key="4">
    <source>
        <dbReference type="SAM" id="MobiDB-lite"/>
    </source>
</evidence>
<feature type="chain" id="PRO_5035452805" evidence="5">
    <location>
        <begin position="19"/>
        <end position="467"/>
    </location>
</feature>
<evidence type="ECO:0000256" key="5">
    <source>
        <dbReference type="SAM" id="SignalP"/>
    </source>
</evidence>
<evidence type="ECO:0000313" key="7">
    <source>
        <dbReference type="RefSeq" id="XP_009290543.1"/>
    </source>
</evidence>
<organism evidence="6 7">
    <name type="scientific">Danio rerio</name>
    <name type="common">Zebrafish</name>
    <name type="synonym">Brachydanio rerio</name>
    <dbReference type="NCBI Taxonomy" id="7955"/>
    <lineage>
        <taxon>Eukaryota</taxon>
        <taxon>Metazoa</taxon>
        <taxon>Chordata</taxon>
        <taxon>Craniata</taxon>
        <taxon>Vertebrata</taxon>
        <taxon>Euteleostomi</taxon>
        <taxon>Actinopterygii</taxon>
        <taxon>Neopterygii</taxon>
        <taxon>Teleostei</taxon>
        <taxon>Ostariophysi</taxon>
        <taxon>Cypriniformes</taxon>
        <taxon>Danionidae</taxon>
        <taxon>Danioninae</taxon>
        <taxon>Danio</taxon>
    </lineage>
</organism>
<keyword evidence="3" id="KW-1015">Disulfide bond</keyword>
<accession>A0A8M3ATD0</accession>
<dbReference type="RefSeq" id="XP_009290543.1">
    <property type="nucleotide sequence ID" value="XM_009292268.5"/>
</dbReference>
<dbReference type="AGR" id="ZFIN:ZDB-GENE-110411-119"/>
<sequence>MILFTFGLCFQLLCYVLSFSYVDDLFPFPTDHQLLETRKKFNPCCLLSPPPPPLFPPPPSLWRQGSLIALKAPQPAPSMTKTETSVTANEGFTEEKHNPTTHTCSSGPPGPPGPAGPPGPQGPAGLPGPKGPKGDKGEIGRPGQKGRTGPPGLPGRQGPSGWQGPTGPKGEKGDPGLMGLPGARGPMGPKGLHGFKGEKGSQGFRGEIGLKGDRGSMGLPGMLGQKGEMGPKGEPGSSGNRGPTGRPGKRGKQGSKGDTGAIGPMGPGGPPGAPGHPGPPGVSASGLYMVGQKGDKGQQGSPGRCSCNVPANPSLDHLHWSIYPRVPAIFVVNNEQELNRVQTENALAFRKDQRSLYFKDTGGWMPIQLTPFQSMESDPDPEGFCGDSIVQVENGEECDDGNKVVTDGCVKCKLAYCGDGYRYEEAEECDGKDFGFHTCRSFLPGSYGHLKCTADCFIDSTNCKYFT</sequence>
<feature type="compositionally biased region" description="Pro residues" evidence="4">
    <location>
        <begin position="267"/>
        <end position="280"/>
    </location>
</feature>
<feature type="region of interest" description="Disordered" evidence="4">
    <location>
        <begin position="94"/>
        <end position="304"/>
    </location>
</feature>
<dbReference type="FunCoup" id="A0A8M3ATD0">
    <property type="interactions" value="1"/>
</dbReference>
<evidence type="ECO:0000256" key="1">
    <source>
        <dbReference type="ARBA" id="ARBA00022729"/>
    </source>
</evidence>
<reference evidence="7" key="1">
    <citation type="submission" date="2025-08" db="UniProtKB">
        <authorList>
            <consortium name="RefSeq"/>
        </authorList>
    </citation>
    <scope>IDENTIFICATION</scope>
    <source>
        <strain evidence="7">Tuebingen</strain>
        <tissue evidence="7">Fibroblasts and whole tissue</tissue>
    </source>
</reference>
<evidence type="ECO:0000313" key="6">
    <source>
        <dbReference type="Proteomes" id="UP000000437"/>
    </source>
</evidence>
<dbReference type="PANTHER" id="PTHR24023">
    <property type="entry name" value="COLLAGEN ALPHA"/>
    <property type="match status" value="1"/>
</dbReference>
<dbReference type="InterPro" id="IPR008160">
    <property type="entry name" value="Collagen"/>
</dbReference>
<protein>
    <submittedName>
        <fullName evidence="7">Acetylcholinesterase collagenic tail peptide isoform X1</fullName>
    </submittedName>
</protein>
<dbReference type="Proteomes" id="UP000000437">
    <property type="component" value="Chromosome 16"/>
</dbReference>
<dbReference type="InterPro" id="IPR011936">
    <property type="entry name" value="Myxo_disulph_rpt"/>
</dbReference>
<proteinExistence type="predicted"/>
<feature type="signal peptide" evidence="5">
    <location>
        <begin position="1"/>
        <end position="18"/>
    </location>
</feature>
<dbReference type="CTD" id="8292"/>
<evidence type="ECO:0000313" key="8">
    <source>
        <dbReference type="ZFIN" id="ZDB-GENE-110411-119"/>
    </source>
</evidence>
<keyword evidence="6" id="KW-1185">Reference proteome</keyword>
<dbReference type="GeneID" id="101886065"/>
<keyword evidence="2" id="KW-0677">Repeat</keyword>
<feature type="compositionally biased region" description="Pro residues" evidence="4">
    <location>
        <begin position="108"/>
        <end position="121"/>
    </location>
</feature>
<keyword evidence="1 5" id="KW-0732">Signal</keyword>
<dbReference type="GO" id="GO:0008201">
    <property type="term" value="F:heparin binding"/>
    <property type="evidence" value="ECO:0000318"/>
    <property type="project" value="GO_Central"/>
</dbReference>
<evidence type="ECO:0000256" key="3">
    <source>
        <dbReference type="ARBA" id="ARBA00023157"/>
    </source>
</evidence>
<dbReference type="OrthoDB" id="291007at2759"/>
<dbReference type="InterPro" id="IPR050149">
    <property type="entry name" value="Collagen_superfamily"/>
</dbReference>
<dbReference type="NCBIfam" id="TIGR02232">
    <property type="entry name" value="myxo_disulf_rpt"/>
    <property type="match status" value="1"/>
</dbReference>
<dbReference type="Pfam" id="PF13948">
    <property type="entry name" value="DUF4215"/>
    <property type="match status" value="1"/>
</dbReference>
<dbReference type="AlphaFoldDB" id="A0A8M3ATD0"/>
<dbReference type="PANTHER" id="PTHR24023:SF861">
    <property type="entry name" value="ACETYLCHOLINESTERASE COLLAGENIC TAIL PEPTIDE"/>
    <property type="match status" value="1"/>
</dbReference>
<gene>
    <name evidence="7 8" type="primary">colq</name>
</gene>
<dbReference type="ZFIN" id="ZDB-GENE-110411-119">
    <property type="gene designation" value="colq"/>
</dbReference>
<evidence type="ECO:0000256" key="2">
    <source>
        <dbReference type="ARBA" id="ARBA00022737"/>
    </source>
</evidence>
<dbReference type="Pfam" id="PF01391">
    <property type="entry name" value="Collagen"/>
    <property type="match status" value="1"/>
</dbReference>